<proteinExistence type="inferred from homology"/>
<evidence type="ECO:0000313" key="7">
    <source>
        <dbReference type="EMBL" id="KAF2099925.1"/>
    </source>
</evidence>
<keyword evidence="5" id="KW-0325">Glycoprotein</keyword>
<evidence type="ECO:0000256" key="1">
    <source>
        <dbReference type="ARBA" id="ARBA00009431"/>
    </source>
</evidence>
<evidence type="ECO:0000256" key="2">
    <source>
        <dbReference type="ARBA" id="ARBA00022645"/>
    </source>
</evidence>
<evidence type="ECO:0000256" key="4">
    <source>
        <dbReference type="ARBA" id="ARBA00022801"/>
    </source>
</evidence>
<dbReference type="InterPro" id="IPR029058">
    <property type="entry name" value="AB_hydrolase_fold"/>
</dbReference>
<name>A0A9P4M7F0_9PEZI</name>
<dbReference type="InterPro" id="IPR001563">
    <property type="entry name" value="Peptidase_S10"/>
</dbReference>
<sequence length="514" mass="57397">MAKSYLLSSLLFVGNAIGGHPRDAFMRLEPRDPAPGLGADWVPQEPALGARAAPYRLDERVGFVVNGSAIPDIPFDIGESYAGLLPISDKQNETRELYFWFFPSENPNATDEITIWFNGGPGCSSMTGLIHENGPIIWQTGTQGFTKNAYTWVNLTNMVYVEQPVGVGFTQGTPDISNEVELGQQFIGFWKNFVKAFKLENRKMYITGESYAGFYIPYVADAFIGAKDETYYNLKGVAINDPIIGDNTVQQDVIMSPYVDYWSKIFNFNETFTEHLHSIHSSCGYESYMSKYLNFPPPKGSFPVLPAPARNSSCATYNIVHSAINLLNPCFNVYHITDYCPLLYNPEVPYFNRRDVQAAINAPVGTVWQQCTNVNVFPPNGDQSLGPAQDGVLQRVIEYTKNAIIGVGLLDYILPLNGTLLVIQNMTWHGEQGFQSYPGDRQLFVPYHKEYNQGSLAASGYVGKWGSERGLTFYQTYYAGHQQPQYAPGSSYRVIELMLGRIKALDQPGKFSTQ</sequence>
<evidence type="ECO:0000256" key="3">
    <source>
        <dbReference type="ARBA" id="ARBA00022670"/>
    </source>
</evidence>
<comment type="caution">
    <text evidence="7">The sequence shown here is derived from an EMBL/GenBank/DDBJ whole genome shotgun (WGS) entry which is preliminary data.</text>
</comment>
<dbReference type="Proteomes" id="UP000799772">
    <property type="component" value="Unassembled WGS sequence"/>
</dbReference>
<accession>A0A9P4M7F0</accession>
<dbReference type="Gene3D" id="3.40.50.1820">
    <property type="entry name" value="alpha/beta hydrolase"/>
    <property type="match status" value="1"/>
</dbReference>
<dbReference type="EC" id="3.4.16.-" evidence="6"/>
<keyword evidence="4 6" id="KW-0378">Hydrolase</keyword>
<dbReference type="OrthoDB" id="443318at2759"/>
<keyword evidence="8" id="KW-1185">Reference proteome</keyword>
<dbReference type="GO" id="GO:0006508">
    <property type="term" value="P:proteolysis"/>
    <property type="evidence" value="ECO:0007669"/>
    <property type="project" value="UniProtKB-KW"/>
</dbReference>
<dbReference type="Pfam" id="PF00450">
    <property type="entry name" value="Peptidase_S10"/>
    <property type="match status" value="1"/>
</dbReference>
<dbReference type="PROSITE" id="PS00131">
    <property type="entry name" value="CARBOXYPEPT_SER_SER"/>
    <property type="match status" value="1"/>
</dbReference>
<organism evidence="7 8">
    <name type="scientific">Rhizodiscina lignyota</name>
    <dbReference type="NCBI Taxonomy" id="1504668"/>
    <lineage>
        <taxon>Eukaryota</taxon>
        <taxon>Fungi</taxon>
        <taxon>Dikarya</taxon>
        <taxon>Ascomycota</taxon>
        <taxon>Pezizomycotina</taxon>
        <taxon>Dothideomycetes</taxon>
        <taxon>Pleosporomycetidae</taxon>
        <taxon>Aulographales</taxon>
        <taxon>Rhizodiscinaceae</taxon>
        <taxon>Rhizodiscina</taxon>
    </lineage>
</organism>
<dbReference type="EMBL" id="ML978125">
    <property type="protein sequence ID" value="KAF2099925.1"/>
    <property type="molecule type" value="Genomic_DNA"/>
</dbReference>
<gene>
    <name evidence="7" type="ORF">NA57DRAFT_37789</name>
</gene>
<comment type="similarity">
    <text evidence="1 6">Belongs to the peptidase S10 family.</text>
</comment>
<dbReference type="PANTHER" id="PTHR11802">
    <property type="entry name" value="SERINE PROTEASE FAMILY S10 SERINE CARBOXYPEPTIDASE"/>
    <property type="match status" value="1"/>
</dbReference>
<reference evidence="7" key="1">
    <citation type="journal article" date="2020" name="Stud. Mycol.">
        <title>101 Dothideomycetes genomes: a test case for predicting lifestyles and emergence of pathogens.</title>
        <authorList>
            <person name="Haridas S."/>
            <person name="Albert R."/>
            <person name="Binder M."/>
            <person name="Bloem J."/>
            <person name="Labutti K."/>
            <person name="Salamov A."/>
            <person name="Andreopoulos B."/>
            <person name="Baker S."/>
            <person name="Barry K."/>
            <person name="Bills G."/>
            <person name="Bluhm B."/>
            <person name="Cannon C."/>
            <person name="Castanera R."/>
            <person name="Culley D."/>
            <person name="Daum C."/>
            <person name="Ezra D."/>
            <person name="Gonzalez J."/>
            <person name="Henrissat B."/>
            <person name="Kuo A."/>
            <person name="Liang C."/>
            <person name="Lipzen A."/>
            <person name="Lutzoni F."/>
            <person name="Magnuson J."/>
            <person name="Mondo S."/>
            <person name="Nolan M."/>
            <person name="Ohm R."/>
            <person name="Pangilinan J."/>
            <person name="Park H.-J."/>
            <person name="Ramirez L."/>
            <person name="Alfaro M."/>
            <person name="Sun H."/>
            <person name="Tritt A."/>
            <person name="Yoshinaga Y."/>
            <person name="Zwiers L.-H."/>
            <person name="Turgeon B."/>
            <person name="Goodwin S."/>
            <person name="Spatafora J."/>
            <person name="Crous P."/>
            <person name="Grigoriev I."/>
        </authorList>
    </citation>
    <scope>NUCLEOTIDE SEQUENCE</scope>
    <source>
        <strain evidence="7">CBS 133067</strain>
    </source>
</reference>
<evidence type="ECO:0000256" key="6">
    <source>
        <dbReference type="RuleBase" id="RU361156"/>
    </source>
</evidence>
<evidence type="ECO:0000256" key="5">
    <source>
        <dbReference type="ARBA" id="ARBA00023180"/>
    </source>
</evidence>
<dbReference type="InterPro" id="IPR018202">
    <property type="entry name" value="Ser_caboxypep_ser_AS"/>
</dbReference>
<evidence type="ECO:0000313" key="8">
    <source>
        <dbReference type="Proteomes" id="UP000799772"/>
    </source>
</evidence>
<keyword evidence="3 6" id="KW-0645">Protease</keyword>
<dbReference type="AlphaFoldDB" id="A0A9P4M7F0"/>
<dbReference type="SUPFAM" id="SSF53474">
    <property type="entry name" value="alpha/beta-Hydrolases"/>
    <property type="match status" value="1"/>
</dbReference>
<dbReference type="PANTHER" id="PTHR11802:SF479">
    <property type="entry name" value="CARBOXYPEPTIDASE"/>
    <property type="match status" value="1"/>
</dbReference>
<dbReference type="GO" id="GO:0004185">
    <property type="term" value="F:serine-type carboxypeptidase activity"/>
    <property type="evidence" value="ECO:0007669"/>
    <property type="project" value="UniProtKB-UniRule"/>
</dbReference>
<dbReference type="PRINTS" id="PR00724">
    <property type="entry name" value="CRBOXYPTASEC"/>
</dbReference>
<protein>
    <recommendedName>
        <fullName evidence="6">Carboxypeptidase</fullName>
        <ecNumber evidence="6">3.4.16.-</ecNumber>
    </recommendedName>
</protein>
<keyword evidence="2 6" id="KW-0121">Carboxypeptidase</keyword>